<dbReference type="RefSeq" id="WP_145855199.1">
    <property type="nucleotide sequence ID" value="NZ_RPFW01000004.1"/>
</dbReference>
<dbReference type="AlphaFoldDB" id="A0A6P2C0F6"/>
<evidence type="ECO:0000313" key="1">
    <source>
        <dbReference type="EMBL" id="TVZ02923.1"/>
    </source>
</evidence>
<organism evidence="1 2">
    <name type="scientific">Trebonia kvetii</name>
    <dbReference type="NCBI Taxonomy" id="2480626"/>
    <lineage>
        <taxon>Bacteria</taxon>
        <taxon>Bacillati</taxon>
        <taxon>Actinomycetota</taxon>
        <taxon>Actinomycetes</taxon>
        <taxon>Streptosporangiales</taxon>
        <taxon>Treboniaceae</taxon>
        <taxon>Trebonia</taxon>
    </lineage>
</organism>
<comment type="caution">
    <text evidence="1">The sequence shown here is derived from an EMBL/GenBank/DDBJ whole genome shotgun (WGS) entry which is preliminary data.</text>
</comment>
<proteinExistence type="predicted"/>
<gene>
    <name evidence="1" type="ORF">EAS64_20840</name>
</gene>
<evidence type="ECO:0000313" key="2">
    <source>
        <dbReference type="Proteomes" id="UP000460272"/>
    </source>
</evidence>
<sequence length="66" mass="7296">MLLPVTIAVGLILPREGFYGLIDNAENLAVITAAPYVTIKGLRKYRQIDTPKRSEKKPESAGDPER</sequence>
<name>A0A6P2C0F6_9ACTN</name>
<dbReference type="EMBL" id="RPFW01000004">
    <property type="protein sequence ID" value="TVZ02923.1"/>
    <property type="molecule type" value="Genomic_DNA"/>
</dbReference>
<reference evidence="1 2" key="1">
    <citation type="submission" date="2018-11" db="EMBL/GenBank/DDBJ databases">
        <title>Trebonia kvetii gen.nov., sp.nov., a novel acidophilic actinobacterium, and proposal of the new actinobacterial family Treboniaceae fam. nov.</title>
        <authorList>
            <person name="Rapoport D."/>
            <person name="Sagova-Mareckova M."/>
            <person name="Sedlacek I."/>
            <person name="Provaznik J."/>
            <person name="Kralova S."/>
            <person name="Pavlinic D."/>
            <person name="Benes V."/>
            <person name="Kopecky J."/>
        </authorList>
    </citation>
    <scope>NUCLEOTIDE SEQUENCE [LARGE SCALE GENOMIC DNA]</scope>
    <source>
        <strain evidence="1 2">15Tr583</strain>
    </source>
</reference>
<keyword evidence="2" id="KW-1185">Reference proteome</keyword>
<dbReference type="Proteomes" id="UP000460272">
    <property type="component" value="Unassembled WGS sequence"/>
</dbReference>
<protein>
    <submittedName>
        <fullName evidence="1">Uncharacterized protein</fullName>
    </submittedName>
</protein>
<accession>A0A6P2C0F6</accession>